<reference evidence="3 4" key="1">
    <citation type="submission" date="2018-10" db="EMBL/GenBank/DDBJ databases">
        <title>A high-quality apple genome assembly.</title>
        <authorList>
            <person name="Hu J."/>
        </authorList>
    </citation>
    <scope>NUCLEOTIDE SEQUENCE [LARGE SCALE GENOMIC DNA]</scope>
    <source>
        <strain evidence="4">cv. HFTH1</strain>
        <tissue evidence="3">Young leaf</tissue>
    </source>
</reference>
<dbReference type="InterPro" id="IPR008906">
    <property type="entry name" value="HATC_C_dom"/>
</dbReference>
<dbReference type="EMBL" id="RDQH01000341">
    <property type="protein sequence ID" value="RXH73576.1"/>
    <property type="molecule type" value="Genomic_DNA"/>
</dbReference>
<dbReference type="AlphaFoldDB" id="A0A498HQ43"/>
<dbReference type="InterPro" id="IPR055298">
    <property type="entry name" value="AtLOH3-like"/>
</dbReference>
<feature type="domain" description="HAT C-terminal dimerisation" evidence="2">
    <location>
        <begin position="161"/>
        <end position="217"/>
    </location>
</feature>
<comment type="caution">
    <text evidence="3">The sequence shown here is derived from an EMBL/GenBank/DDBJ whole genome shotgun (WGS) entry which is preliminary data.</text>
</comment>
<dbReference type="Pfam" id="PF05699">
    <property type="entry name" value="Dimer_Tnp_hAT"/>
    <property type="match status" value="1"/>
</dbReference>
<organism evidence="3 4">
    <name type="scientific">Malus domestica</name>
    <name type="common">Apple</name>
    <name type="synonym">Pyrus malus</name>
    <dbReference type="NCBI Taxonomy" id="3750"/>
    <lineage>
        <taxon>Eukaryota</taxon>
        <taxon>Viridiplantae</taxon>
        <taxon>Streptophyta</taxon>
        <taxon>Embryophyta</taxon>
        <taxon>Tracheophyta</taxon>
        <taxon>Spermatophyta</taxon>
        <taxon>Magnoliopsida</taxon>
        <taxon>eudicotyledons</taxon>
        <taxon>Gunneridae</taxon>
        <taxon>Pentapetalae</taxon>
        <taxon>rosids</taxon>
        <taxon>fabids</taxon>
        <taxon>Rosales</taxon>
        <taxon>Rosaceae</taxon>
        <taxon>Amygdaloideae</taxon>
        <taxon>Maleae</taxon>
        <taxon>Malus</taxon>
    </lineage>
</organism>
<dbReference type="PANTHER" id="PTHR11697:SF230">
    <property type="entry name" value="ZINC FINGER, MYM DOMAIN CONTAINING 1"/>
    <property type="match status" value="1"/>
</dbReference>
<proteinExistence type="predicted"/>
<dbReference type="GO" id="GO:0046983">
    <property type="term" value="F:protein dimerization activity"/>
    <property type="evidence" value="ECO:0007669"/>
    <property type="project" value="InterPro"/>
</dbReference>
<feature type="region of interest" description="Disordered" evidence="1">
    <location>
        <begin position="41"/>
        <end position="62"/>
    </location>
</feature>
<dbReference type="PANTHER" id="PTHR11697">
    <property type="entry name" value="GENERAL TRANSCRIPTION FACTOR 2-RELATED ZINC FINGER PROTEIN"/>
    <property type="match status" value="1"/>
</dbReference>
<dbReference type="Proteomes" id="UP000290289">
    <property type="component" value="Chromosome 15"/>
</dbReference>
<sequence>MGSLIWYRIRHSWDLNLRYLTSKRRNHHTVVLSDITVLAKPREGEEWRPPPPSPENTPRAKVQPFPSLETRLVQPLPVPVHWLAGGAKRINFDDLGLLEDWGVKLGELGGFGVEFGGAFEGLGERTELAGSGDGGGGDVDSWWIGGICDLAKEFVKTGRYASYMLVYKLPTLVLVLPITTALVKRAFSAMKIVKTPLRNKMGDQSLNDGMFVYIERDVFAFLFLLINYGRHYYIKGFDCCYSFELCTLLTSPLVPSISDFATV</sequence>
<accession>A0A498HQ43</accession>
<evidence type="ECO:0000313" key="3">
    <source>
        <dbReference type="EMBL" id="RXH73576.1"/>
    </source>
</evidence>
<protein>
    <recommendedName>
        <fullName evidence="2">HAT C-terminal dimerisation domain-containing protein</fullName>
    </recommendedName>
</protein>
<keyword evidence="4" id="KW-1185">Reference proteome</keyword>
<evidence type="ECO:0000256" key="1">
    <source>
        <dbReference type="SAM" id="MobiDB-lite"/>
    </source>
</evidence>
<dbReference type="STRING" id="3750.A0A498HQ43"/>
<evidence type="ECO:0000259" key="2">
    <source>
        <dbReference type="Pfam" id="PF05699"/>
    </source>
</evidence>
<gene>
    <name evidence="3" type="ORF">DVH24_016398</name>
</gene>
<name>A0A498HQ43_MALDO</name>
<evidence type="ECO:0000313" key="4">
    <source>
        <dbReference type="Proteomes" id="UP000290289"/>
    </source>
</evidence>